<dbReference type="Proteomes" id="UP000281343">
    <property type="component" value="Unassembled WGS sequence"/>
</dbReference>
<evidence type="ECO:0000256" key="1">
    <source>
        <dbReference type="ARBA" id="ARBA00023015"/>
    </source>
</evidence>
<protein>
    <submittedName>
        <fullName evidence="5">Helix-turn-helix domain-containing protein</fullName>
    </submittedName>
</protein>
<accession>A0A3L9Y555</accession>
<proteinExistence type="predicted"/>
<gene>
    <name evidence="5" type="ORF">D9R08_09930</name>
</gene>
<dbReference type="SUPFAM" id="SSF51182">
    <property type="entry name" value="RmlC-like cupins"/>
    <property type="match status" value="1"/>
</dbReference>
<evidence type="ECO:0000259" key="4">
    <source>
        <dbReference type="PROSITE" id="PS01124"/>
    </source>
</evidence>
<dbReference type="Gene3D" id="1.10.10.60">
    <property type="entry name" value="Homeodomain-like"/>
    <property type="match status" value="1"/>
</dbReference>
<sequence length="262" mass="29203">MSASYAVTSLGQLRMRPTWRVETLHSNTRHHLYWITRGQGRVSVGCITRGYGPNTAVFVPAGTVMSLELPQQIQGLLLHMPPDPLAELPADPFHLRISNIEAQANLTGHIERIEREIAAQAPAQDRALRGYGLLVSTWITRELGRQEGAILRDRAHHLVEKFARLLSISYHTGAGVADYADRLGVTPTHLSRVCKEASGKPAHALIHERLMHEARRMLADTDKSARLISEELGFSSPAYFTRAFSQFTGRTPTAFRSSPRRN</sequence>
<comment type="caution">
    <text evidence="5">The sequence shown here is derived from an EMBL/GenBank/DDBJ whole genome shotgun (WGS) entry which is preliminary data.</text>
</comment>
<dbReference type="GO" id="GO:0003700">
    <property type="term" value="F:DNA-binding transcription factor activity"/>
    <property type="evidence" value="ECO:0007669"/>
    <property type="project" value="InterPro"/>
</dbReference>
<dbReference type="GO" id="GO:0043565">
    <property type="term" value="F:sequence-specific DNA binding"/>
    <property type="evidence" value="ECO:0007669"/>
    <property type="project" value="InterPro"/>
</dbReference>
<dbReference type="SMART" id="SM00342">
    <property type="entry name" value="HTH_ARAC"/>
    <property type="match status" value="1"/>
</dbReference>
<dbReference type="EMBL" id="RCNT01000004">
    <property type="protein sequence ID" value="RMA42408.1"/>
    <property type="molecule type" value="Genomic_DNA"/>
</dbReference>
<dbReference type="InterPro" id="IPR009057">
    <property type="entry name" value="Homeodomain-like_sf"/>
</dbReference>
<keyword evidence="2" id="KW-0238">DNA-binding</keyword>
<dbReference type="OrthoDB" id="9814125at2"/>
<dbReference type="PANTHER" id="PTHR43280">
    <property type="entry name" value="ARAC-FAMILY TRANSCRIPTIONAL REGULATOR"/>
    <property type="match status" value="1"/>
</dbReference>
<keyword evidence="1" id="KW-0805">Transcription regulation</keyword>
<dbReference type="InterPro" id="IPR018060">
    <property type="entry name" value="HTH_AraC"/>
</dbReference>
<evidence type="ECO:0000313" key="6">
    <source>
        <dbReference type="Proteomes" id="UP000281343"/>
    </source>
</evidence>
<evidence type="ECO:0000256" key="2">
    <source>
        <dbReference type="ARBA" id="ARBA00023125"/>
    </source>
</evidence>
<name>A0A3L9Y555_9RHOB</name>
<dbReference type="Pfam" id="PF12833">
    <property type="entry name" value="HTH_18"/>
    <property type="match status" value="1"/>
</dbReference>
<evidence type="ECO:0000313" key="5">
    <source>
        <dbReference type="EMBL" id="RMA42408.1"/>
    </source>
</evidence>
<keyword evidence="6" id="KW-1185">Reference proteome</keyword>
<keyword evidence="3" id="KW-0804">Transcription</keyword>
<evidence type="ECO:0000256" key="3">
    <source>
        <dbReference type="ARBA" id="ARBA00023163"/>
    </source>
</evidence>
<dbReference type="PROSITE" id="PS01124">
    <property type="entry name" value="HTH_ARAC_FAMILY_2"/>
    <property type="match status" value="1"/>
</dbReference>
<reference evidence="5 6" key="1">
    <citation type="submission" date="2018-10" db="EMBL/GenBank/DDBJ databases">
        <authorList>
            <person name="Jung H.S."/>
            <person name="Jeon C.O."/>
        </authorList>
    </citation>
    <scope>NUCLEOTIDE SEQUENCE [LARGE SCALE GENOMIC DNA]</scope>
    <source>
        <strain evidence="5 6">MA-7-27</strain>
    </source>
</reference>
<feature type="domain" description="HTH araC/xylS-type" evidence="4">
    <location>
        <begin position="160"/>
        <end position="258"/>
    </location>
</feature>
<dbReference type="RefSeq" id="WP_121897888.1">
    <property type="nucleotide sequence ID" value="NZ_RCNT01000004.1"/>
</dbReference>
<organism evidence="5 6">
    <name type="scientific">Rhodophyticola porphyridii</name>
    <dbReference type="NCBI Taxonomy" id="1852017"/>
    <lineage>
        <taxon>Bacteria</taxon>
        <taxon>Pseudomonadati</taxon>
        <taxon>Pseudomonadota</taxon>
        <taxon>Alphaproteobacteria</taxon>
        <taxon>Rhodobacterales</taxon>
        <taxon>Roseobacteraceae</taxon>
        <taxon>Rhodophyticola</taxon>
    </lineage>
</organism>
<dbReference type="InterPro" id="IPR011051">
    <property type="entry name" value="RmlC_Cupin_sf"/>
</dbReference>
<dbReference type="PANTHER" id="PTHR43280:SF32">
    <property type="entry name" value="TRANSCRIPTIONAL REGULATORY PROTEIN"/>
    <property type="match status" value="1"/>
</dbReference>
<dbReference type="AlphaFoldDB" id="A0A3L9Y555"/>
<dbReference type="SUPFAM" id="SSF46689">
    <property type="entry name" value="Homeodomain-like"/>
    <property type="match status" value="1"/>
</dbReference>